<dbReference type="KEGG" id="mbd:MEBOL_005047"/>
<evidence type="ECO:0000313" key="1">
    <source>
        <dbReference type="EMBL" id="ATB31584.1"/>
    </source>
</evidence>
<proteinExistence type="predicted"/>
<sequence>MEWLEFAHWSPAVRQQLAEQAARLSVVVHDNAPPAARCSQDWGEQLQFLLRQAPATNPWGHPAAEA</sequence>
<dbReference type="RefSeq" id="WP_095979894.1">
    <property type="nucleotide sequence ID" value="NZ_CP022163.1"/>
</dbReference>
<dbReference type="OrthoDB" id="5383270at2"/>
<reference evidence="1 2" key="1">
    <citation type="submission" date="2017-06" db="EMBL/GenBank/DDBJ databases">
        <authorList>
            <person name="Kim H.J."/>
            <person name="Triplett B.A."/>
        </authorList>
    </citation>
    <scope>NUCLEOTIDE SEQUENCE [LARGE SCALE GENOMIC DNA]</scope>
    <source>
        <strain evidence="1 2">DSM 14713</strain>
    </source>
</reference>
<dbReference type="AlphaFoldDB" id="A0A250IID8"/>
<dbReference type="EMBL" id="CP022163">
    <property type="protein sequence ID" value="ATB31584.1"/>
    <property type="molecule type" value="Genomic_DNA"/>
</dbReference>
<organism evidence="1 2">
    <name type="scientific">Melittangium boletus DSM 14713</name>
    <dbReference type="NCBI Taxonomy" id="1294270"/>
    <lineage>
        <taxon>Bacteria</taxon>
        <taxon>Pseudomonadati</taxon>
        <taxon>Myxococcota</taxon>
        <taxon>Myxococcia</taxon>
        <taxon>Myxococcales</taxon>
        <taxon>Cystobacterineae</taxon>
        <taxon>Archangiaceae</taxon>
        <taxon>Melittangium</taxon>
    </lineage>
</organism>
<keyword evidence="2" id="KW-1185">Reference proteome</keyword>
<name>A0A250IID8_9BACT</name>
<protein>
    <submittedName>
        <fullName evidence="1">Uncharacterized protein</fullName>
    </submittedName>
</protein>
<gene>
    <name evidence="1" type="ORF">MEBOL_005047</name>
</gene>
<dbReference type="Proteomes" id="UP000217289">
    <property type="component" value="Chromosome"/>
</dbReference>
<accession>A0A250IID8</accession>
<evidence type="ECO:0000313" key="2">
    <source>
        <dbReference type="Proteomes" id="UP000217289"/>
    </source>
</evidence>